<name>A0AAJ0HS62_9PEZI</name>
<gene>
    <name evidence="5" type="ORF">B0T25DRAFT_578264</name>
</gene>
<comment type="caution">
    <text evidence="5">The sequence shown here is derived from an EMBL/GenBank/DDBJ whole genome shotgun (WGS) entry which is preliminary data.</text>
</comment>
<evidence type="ECO:0000256" key="1">
    <source>
        <dbReference type="ARBA" id="ARBA00022553"/>
    </source>
</evidence>
<dbReference type="GO" id="GO:0008757">
    <property type="term" value="F:S-adenosylmethionine-dependent methyltransferase activity"/>
    <property type="evidence" value="ECO:0007669"/>
    <property type="project" value="InterPro"/>
</dbReference>
<evidence type="ECO:0000313" key="5">
    <source>
        <dbReference type="EMBL" id="KAK3360287.1"/>
    </source>
</evidence>
<keyword evidence="4" id="KW-0949">S-adenosyl-L-methionine</keyword>
<dbReference type="Pfam" id="PF05724">
    <property type="entry name" value="TPMT"/>
    <property type="match status" value="1"/>
</dbReference>
<dbReference type="AlphaFoldDB" id="A0AAJ0HS62"/>
<dbReference type="PANTHER" id="PTHR32183">
    <property type="match status" value="1"/>
</dbReference>
<evidence type="ECO:0000313" key="6">
    <source>
        <dbReference type="Proteomes" id="UP001275084"/>
    </source>
</evidence>
<organism evidence="5 6">
    <name type="scientific">Lasiosphaeria hispida</name>
    <dbReference type="NCBI Taxonomy" id="260671"/>
    <lineage>
        <taxon>Eukaryota</taxon>
        <taxon>Fungi</taxon>
        <taxon>Dikarya</taxon>
        <taxon>Ascomycota</taxon>
        <taxon>Pezizomycotina</taxon>
        <taxon>Sordariomycetes</taxon>
        <taxon>Sordariomycetidae</taxon>
        <taxon>Sordariales</taxon>
        <taxon>Lasiosphaeriaceae</taxon>
        <taxon>Lasiosphaeria</taxon>
    </lineage>
</organism>
<dbReference type="EMBL" id="JAUIQD010000002">
    <property type="protein sequence ID" value="KAK3360287.1"/>
    <property type="molecule type" value="Genomic_DNA"/>
</dbReference>
<reference evidence="5" key="1">
    <citation type="journal article" date="2023" name="Mol. Phylogenet. Evol.">
        <title>Genome-scale phylogeny and comparative genomics of the fungal order Sordariales.</title>
        <authorList>
            <person name="Hensen N."/>
            <person name="Bonometti L."/>
            <person name="Westerberg I."/>
            <person name="Brannstrom I.O."/>
            <person name="Guillou S."/>
            <person name="Cros-Aarteil S."/>
            <person name="Calhoun S."/>
            <person name="Haridas S."/>
            <person name="Kuo A."/>
            <person name="Mondo S."/>
            <person name="Pangilinan J."/>
            <person name="Riley R."/>
            <person name="LaButti K."/>
            <person name="Andreopoulos B."/>
            <person name="Lipzen A."/>
            <person name="Chen C."/>
            <person name="Yan M."/>
            <person name="Daum C."/>
            <person name="Ng V."/>
            <person name="Clum A."/>
            <person name="Steindorff A."/>
            <person name="Ohm R.A."/>
            <person name="Martin F."/>
            <person name="Silar P."/>
            <person name="Natvig D.O."/>
            <person name="Lalanne C."/>
            <person name="Gautier V."/>
            <person name="Ament-Velasquez S.L."/>
            <person name="Kruys A."/>
            <person name="Hutchinson M.I."/>
            <person name="Powell A.J."/>
            <person name="Barry K."/>
            <person name="Miller A.N."/>
            <person name="Grigoriev I.V."/>
            <person name="Debuchy R."/>
            <person name="Gladieux P."/>
            <person name="Hiltunen Thoren M."/>
            <person name="Johannesson H."/>
        </authorList>
    </citation>
    <scope>NUCLEOTIDE SEQUENCE</scope>
    <source>
        <strain evidence="5">CBS 955.72</strain>
    </source>
</reference>
<accession>A0AAJ0HS62</accession>
<dbReference type="PROSITE" id="PS51585">
    <property type="entry name" value="SAM_MT_TPMT"/>
    <property type="match status" value="1"/>
</dbReference>
<keyword evidence="1" id="KW-0597">Phosphoprotein</keyword>
<reference evidence="5" key="2">
    <citation type="submission" date="2023-06" db="EMBL/GenBank/DDBJ databases">
        <authorList>
            <consortium name="Lawrence Berkeley National Laboratory"/>
            <person name="Haridas S."/>
            <person name="Hensen N."/>
            <person name="Bonometti L."/>
            <person name="Westerberg I."/>
            <person name="Brannstrom I.O."/>
            <person name="Guillou S."/>
            <person name="Cros-Aarteil S."/>
            <person name="Calhoun S."/>
            <person name="Kuo A."/>
            <person name="Mondo S."/>
            <person name="Pangilinan J."/>
            <person name="Riley R."/>
            <person name="Labutti K."/>
            <person name="Andreopoulos B."/>
            <person name="Lipzen A."/>
            <person name="Chen C."/>
            <person name="Yanf M."/>
            <person name="Daum C."/>
            <person name="Ng V."/>
            <person name="Clum A."/>
            <person name="Steindorff A."/>
            <person name="Ohm R."/>
            <person name="Martin F."/>
            <person name="Silar P."/>
            <person name="Natvig D."/>
            <person name="Lalanne C."/>
            <person name="Gautier V."/>
            <person name="Ament-Velasquez S.L."/>
            <person name="Kruys A."/>
            <person name="Hutchinson M.I."/>
            <person name="Powell A.J."/>
            <person name="Barry K."/>
            <person name="Miller A.N."/>
            <person name="Grigoriev I.V."/>
            <person name="Debuchy R."/>
            <person name="Gladieux P."/>
            <person name="Thoren M.H."/>
            <person name="Johannesson H."/>
        </authorList>
    </citation>
    <scope>NUCLEOTIDE SEQUENCE</scope>
    <source>
        <strain evidence="5">CBS 955.72</strain>
    </source>
</reference>
<dbReference type="InterPro" id="IPR029063">
    <property type="entry name" value="SAM-dependent_MTases_sf"/>
</dbReference>
<keyword evidence="6" id="KW-1185">Reference proteome</keyword>
<keyword evidence="3" id="KW-0808">Transferase</keyword>
<dbReference type="SUPFAM" id="SSF53335">
    <property type="entry name" value="S-adenosyl-L-methionine-dependent methyltransferases"/>
    <property type="match status" value="1"/>
</dbReference>
<evidence type="ECO:0000256" key="2">
    <source>
        <dbReference type="ARBA" id="ARBA00022603"/>
    </source>
</evidence>
<evidence type="ECO:0000256" key="4">
    <source>
        <dbReference type="ARBA" id="ARBA00022691"/>
    </source>
</evidence>
<dbReference type="InterPro" id="IPR008854">
    <property type="entry name" value="TPMT"/>
</dbReference>
<sequence>MPTPPPPTTFEPAPSIGRLQSTFTAHPFSSHGPQWDLLWREAYTPWDRGGPSLALSDLLSSQQEPTLFPRPSQGKKALVPGCGRGHDALLLRAFGFDVVGFDFSEASLKAAVENQLKAGREAEYAPREGGEGTVKWVRGDFFYEGEGELVKGGFDLIFDYTFFCALPPEARPKWAKRMSELLSPDGGRLVCLEWPLTKPASTGGPPWGVTAEAYAAHLSHPGEDLAYDESGLVASSVPKTPSPSALDRLGRFKPTRTHKAGCDAEGNVLDFISVWAHLSPHK</sequence>
<protein>
    <submittedName>
        <fullName evidence="5">S-adenosyl-L-methionine-dependent methyltransferase</fullName>
    </submittedName>
</protein>
<evidence type="ECO:0000256" key="3">
    <source>
        <dbReference type="ARBA" id="ARBA00022679"/>
    </source>
</evidence>
<dbReference type="Proteomes" id="UP001275084">
    <property type="component" value="Unassembled WGS sequence"/>
</dbReference>
<dbReference type="CDD" id="cd02440">
    <property type="entry name" value="AdoMet_MTases"/>
    <property type="match status" value="1"/>
</dbReference>
<dbReference type="PANTHER" id="PTHR32183:SF11">
    <property type="entry name" value="THIOL METHYLTRANSFERASE 2-RELATED"/>
    <property type="match status" value="1"/>
</dbReference>
<dbReference type="Gene3D" id="3.40.50.150">
    <property type="entry name" value="Vaccinia Virus protein VP39"/>
    <property type="match status" value="1"/>
</dbReference>
<keyword evidence="2 5" id="KW-0489">Methyltransferase</keyword>
<proteinExistence type="predicted"/>
<dbReference type="GO" id="GO:0032259">
    <property type="term" value="P:methylation"/>
    <property type="evidence" value="ECO:0007669"/>
    <property type="project" value="UniProtKB-KW"/>
</dbReference>